<proteinExistence type="predicted"/>
<evidence type="ECO:0000313" key="3">
    <source>
        <dbReference type="EMBL" id="SPT21036.1"/>
    </source>
</evidence>
<dbReference type="PANTHER" id="PTHR33065">
    <property type="entry name" value="OS07G0486400 PROTEIN"/>
    <property type="match status" value="1"/>
</dbReference>
<dbReference type="AlphaFoldDB" id="A0A7H4LQZ7"/>
<feature type="compositionally biased region" description="Acidic residues" evidence="1">
    <location>
        <begin position="37"/>
        <end position="65"/>
    </location>
</feature>
<dbReference type="Gramene" id="TraesPARA_EIv1.0_0766630.1">
    <property type="protein sequence ID" value="TraesPARA_EIv1.0_0766630.1.CDS"/>
    <property type="gene ID" value="TraesPARA_EIv1.0_0766630"/>
</dbReference>
<protein>
    <recommendedName>
        <fullName evidence="2">DUF6598 domain-containing protein</fullName>
    </recommendedName>
</protein>
<dbReference type="InterPro" id="IPR046533">
    <property type="entry name" value="DUF6598"/>
</dbReference>
<dbReference type="PANTHER" id="PTHR33065:SF169">
    <property type="entry name" value="DUF6598 DOMAIN-CONTAINING PROTEIN"/>
    <property type="match status" value="1"/>
</dbReference>
<evidence type="ECO:0000259" key="2">
    <source>
        <dbReference type="Pfam" id="PF20241"/>
    </source>
</evidence>
<sequence length="499" mass="56712">MTTTQEEEHDMAGGKSSSISKPQIENAASQEEKDSHEEEIEELWEEMEETMSESEVSDSDEDEDHVEGGESGSTISKRQISKLCEDMEVTLSYLRRDIEPAAPLRETAEDDADEALPPTIHAILDQFKDLRRHMSKLRLQLQPFKERHDEKQAKEDSYKGLDDEEKVMKKIDKEEMFFDIYRRSTESSCRRVVFEQQTTLSPMYFTHWTPGQILPNYAETEGISLQVYSFKITKIKGNLCWPLQVYGVVAARDNSDRKRNIIFNRLRHDCQEIFSDDPFLRLTGPSRAIMALSPVNFEVQLKLKGATESGDRALMNLTEHYVRGISNTITFSNCLCKAELRVEELSSSVQATFLGVRVVKDGPCPFEYGGRVACSSPPREVVRMDDKGIPHFVVDSCFQVVLLDSRHCVRGKMPIGKDGCLDLSRRFVSVKLQKENNQQFKECLAVVFEAYSESGDIAAQTHVRIKPRTCNISQHTCDLGGSKVEITIAWSAIVRTDLI</sequence>
<feature type="domain" description="DUF6598" evidence="2">
    <location>
        <begin position="224"/>
        <end position="488"/>
    </location>
</feature>
<evidence type="ECO:0000256" key="1">
    <source>
        <dbReference type="SAM" id="MobiDB-lite"/>
    </source>
</evidence>
<name>A0A7H4LQZ7_WHEAT</name>
<dbReference type="Proteomes" id="UP000280104">
    <property type="component" value="Chromosome II"/>
</dbReference>
<gene>
    <name evidence="3" type="ORF">CAMPLR22A2D_LOCUS5670</name>
</gene>
<feature type="compositionally biased region" description="Polar residues" evidence="1">
    <location>
        <begin position="15"/>
        <end position="29"/>
    </location>
</feature>
<reference evidence="3 4" key="1">
    <citation type="submission" date="2018-05" db="EMBL/GenBank/DDBJ databases">
        <authorList>
            <person name="Thind KAUR A."/>
        </authorList>
    </citation>
    <scope>NUCLEOTIDE SEQUENCE [LARGE SCALE GENOMIC DNA]</scope>
</reference>
<dbReference type="Pfam" id="PF20241">
    <property type="entry name" value="DUF6598"/>
    <property type="match status" value="1"/>
</dbReference>
<feature type="region of interest" description="Disordered" evidence="1">
    <location>
        <begin position="1"/>
        <end position="79"/>
    </location>
</feature>
<organism evidence="3 4">
    <name type="scientific">Triticum aestivum</name>
    <name type="common">Wheat</name>
    <dbReference type="NCBI Taxonomy" id="4565"/>
    <lineage>
        <taxon>Eukaryota</taxon>
        <taxon>Viridiplantae</taxon>
        <taxon>Streptophyta</taxon>
        <taxon>Embryophyta</taxon>
        <taxon>Tracheophyta</taxon>
        <taxon>Spermatophyta</taxon>
        <taxon>Magnoliopsida</taxon>
        <taxon>Liliopsida</taxon>
        <taxon>Poales</taxon>
        <taxon>Poaceae</taxon>
        <taxon>BOP clade</taxon>
        <taxon>Pooideae</taxon>
        <taxon>Triticodae</taxon>
        <taxon>Triticeae</taxon>
        <taxon>Triticinae</taxon>
        <taxon>Triticum</taxon>
    </lineage>
</organism>
<evidence type="ECO:0000313" key="4">
    <source>
        <dbReference type="Proteomes" id="UP000280104"/>
    </source>
</evidence>
<accession>A0A7H4LQZ7</accession>
<dbReference type="EMBL" id="LS480641">
    <property type="protein sequence ID" value="SPT21036.1"/>
    <property type="molecule type" value="Genomic_DNA"/>
</dbReference>